<reference evidence="2" key="2">
    <citation type="submission" date="2021-10" db="EMBL/GenBank/DDBJ databases">
        <title>Phylogenomics reveals ancestral predisposition of the termite-cultivated fungus Termitomyces towards a domesticated lifestyle.</title>
        <authorList>
            <person name="Auxier B."/>
            <person name="Grum-Grzhimaylo A."/>
            <person name="Cardenas M.E."/>
            <person name="Lodge J.D."/>
            <person name="Laessoe T."/>
            <person name="Pedersen O."/>
            <person name="Smith M.E."/>
            <person name="Kuyper T.W."/>
            <person name="Franco-Molano E.A."/>
            <person name="Baroni T.J."/>
            <person name="Aanen D.K."/>
        </authorList>
    </citation>
    <scope>NUCLEOTIDE SEQUENCE</scope>
    <source>
        <strain evidence="2">D49</strain>
    </source>
</reference>
<feature type="compositionally biased region" description="Basic and acidic residues" evidence="1">
    <location>
        <begin position="43"/>
        <end position="53"/>
    </location>
</feature>
<feature type="compositionally biased region" description="Acidic residues" evidence="1">
    <location>
        <begin position="54"/>
        <end position="64"/>
    </location>
</feature>
<reference evidence="2" key="1">
    <citation type="submission" date="2021-02" db="EMBL/GenBank/DDBJ databases">
        <authorList>
            <person name="Nieuwenhuis M."/>
            <person name="Van De Peppel L.J.J."/>
        </authorList>
    </citation>
    <scope>NUCLEOTIDE SEQUENCE</scope>
    <source>
        <strain evidence="2">D49</strain>
    </source>
</reference>
<feature type="region of interest" description="Disordered" evidence="1">
    <location>
        <begin position="43"/>
        <end position="64"/>
    </location>
</feature>
<evidence type="ECO:0000256" key="1">
    <source>
        <dbReference type="SAM" id="MobiDB-lite"/>
    </source>
</evidence>
<name>A0A9P7KEU9_9AGAR</name>
<evidence type="ECO:0000313" key="3">
    <source>
        <dbReference type="Proteomes" id="UP000717328"/>
    </source>
</evidence>
<gene>
    <name evidence="2" type="ORF">H0H81_003172</name>
</gene>
<feature type="non-terminal residue" evidence="2">
    <location>
        <position position="220"/>
    </location>
</feature>
<dbReference type="EMBL" id="JABCKI010000891">
    <property type="protein sequence ID" value="KAG5649541.1"/>
    <property type="molecule type" value="Genomic_DNA"/>
</dbReference>
<keyword evidence="3" id="KW-1185">Reference proteome</keyword>
<dbReference type="Proteomes" id="UP000717328">
    <property type="component" value="Unassembled WGS sequence"/>
</dbReference>
<organism evidence="2 3">
    <name type="scientific">Sphagnurus paluster</name>
    <dbReference type="NCBI Taxonomy" id="117069"/>
    <lineage>
        <taxon>Eukaryota</taxon>
        <taxon>Fungi</taxon>
        <taxon>Dikarya</taxon>
        <taxon>Basidiomycota</taxon>
        <taxon>Agaricomycotina</taxon>
        <taxon>Agaricomycetes</taxon>
        <taxon>Agaricomycetidae</taxon>
        <taxon>Agaricales</taxon>
        <taxon>Tricholomatineae</taxon>
        <taxon>Lyophyllaceae</taxon>
        <taxon>Sphagnurus</taxon>
    </lineage>
</organism>
<proteinExistence type="predicted"/>
<dbReference type="AlphaFoldDB" id="A0A9P7KEU9"/>
<evidence type="ECO:0000313" key="2">
    <source>
        <dbReference type="EMBL" id="KAG5649541.1"/>
    </source>
</evidence>
<protein>
    <submittedName>
        <fullName evidence="2">Uncharacterized protein</fullName>
    </submittedName>
</protein>
<comment type="caution">
    <text evidence="2">The sequence shown here is derived from an EMBL/GenBank/DDBJ whole genome shotgun (WGS) entry which is preliminary data.</text>
</comment>
<accession>A0A9P7KEU9</accession>
<feature type="non-terminal residue" evidence="2">
    <location>
        <position position="1"/>
    </location>
</feature>
<sequence>GAPVCIVLDIVEVAKLHTREALADMFVEILKDFRIDHKQLDTKDDKDKNKCDSLSEEEHELSEMEDIAVEEELTLESENSDDANDDLIGEDLNEWVDKAAELTEAEHTELKEAVKPVGFLFKVINLMTILLPEWKKTLEDLDLRICNNPNKAFPSDADDSDMQVVPKPASKTSKLQSKNMFNNLFTLLPSSSAPVMDKLQIYLSTEVENVADPIKWWFKK</sequence>